<keyword evidence="3" id="KW-1133">Transmembrane helix</keyword>
<comment type="subcellular location">
    <subcellularLocation>
        <location evidence="1">Membrane</location>
        <topology evidence="1">Single-pass membrane protein</topology>
    </subcellularLocation>
</comment>
<dbReference type="Proteomes" id="UP001365405">
    <property type="component" value="Unassembled WGS sequence"/>
</dbReference>
<sequence length="132" mass="14512">MAPARAQFAMVPAPLPPALQPSQAESDADYRAEAAKHLYATYPMRVYKGKMPPLLYGVAIVETEIDAEGNLIDVRIRRPPAAPEVGPWIVQMIRKAAPFPPPAKLGKAVYQDIWLVHKGGNFQLDTLTEGQH</sequence>
<evidence type="ECO:0000256" key="2">
    <source>
        <dbReference type="ARBA" id="ARBA00022692"/>
    </source>
</evidence>
<gene>
    <name evidence="5" type="ORF">AACH10_15000</name>
</gene>
<dbReference type="InterPro" id="IPR006260">
    <property type="entry name" value="TonB/TolA_C"/>
</dbReference>
<keyword evidence="6" id="KW-1185">Reference proteome</keyword>
<evidence type="ECO:0000313" key="6">
    <source>
        <dbReference type="Proteomes" id="UP001365405"/>
    </source>
</evidence>
<organism evidence="5 6">
    <name type="scientific">Pseudaquabacterium inlustre</name>
    <dbReference type="NCBI Taxonomy" id="2984192"/>
    <lineage>
        <taxon>Bacteria</taxon>
        <taxon>Pseudomonadati</taxon>
        <taxon>Pseudomonadota</taxon>
        <taxon>Betaproteobacteria</taxon>
        <taxon>Burkholderiales</taxon>
        <taxon>Sphaerotilaceae</taxon>
        <taxon>Pseudaquabacterium</taxon>
    </lineage>
</organism>
<evidence type="ECO:0000256" key="3">
    <source>
        <dbReference type="ARBA" id="ARBA00022989"/>
    </source>
</evidence>
<comment type="caution">
    <text evidence="5">The sequence shown here is derived from an EMBL/GenBank/DDBJ whole genome shotgun (WGS) entry which is preliminary data.</text>
</comment>
<dbReference type="EMBL" id="JBBUTH010000008">
    <property type="protein sequence ID" value="MEK8051555.1"/>
    <property type="molecule type" value="Genomic_DNA"/>
</dbReference>
<accession>A0ABU9CLW0</accession>
<evidence type="ECO:0000256" key="1">
    <source>
        <dbReference type="ARBA" id="ARBA00004167"/>
    </source>
</evidence>
<name>A0ABU9CLW0_9BURK</name>
<reference evidence="5 6" key="1">
    <citation type="submission" date="2024-04" db="EMBL/GenBank/DDBJ databases">
        <title>Novel species of the genus Ideonella isolated from streams.</title>
        <authorList>
            <person name="Lu H."/>
        </authorList>
    </citation>
    <scope>NUCLEOTIDE SEQUENCE [LARGE SCALE GENOMIC DNA]</scope>
    <source>
        <strain evidence="5 6">DXS22W</strain>
    </source>
</reference>
<proteinExistence type="predicted"/>
<keyword evidence="4" id="KW-0472">Membrane</keyword>
<dbReference type="NCBIfam" id="TIGR01352">
    <property type="entry name" value="tonB_Cterm"/>
    <property type="match status" value="1"/>
</dbReference>
<keyword evidence="2" id="KW-0812">Transmembrane</keyword>
<evidence type="ECO:0000256" key="4">
    <source>
        <dbReference type="ARBA" id="ARBA00023136"/>
    </source>
</evidence>
<dbReference type="RefSeq" id="WP_341411256.1">
    <property type="nucleotide sequence ID" value="NZ_JBBUTH010000008.1"/>
</dbReference>
<evidence type="ECO:0000313" key="5">
    <source>
        <dbReference type="EMBL" id="MEK8051555.1"/>
    </source>
</evidence>
<protein>
    <submittedName>
        <fullName evidence="5">Energy transducer TonB</fullName>
    </submittedName>
</protein>
<dbReference type="Gene3D" id="3.30.1150.10">
    <property type="match status" value="1"/>
</dbReference>
<dbReference type="SUPFAM" id="SSF74653">
    <property type="entry name" value="TolA/TonB C-terminal domain"/>
    <property type="match status" value="1"/>
</dbReference>